<reference evidence="7" key="1">
    <citation type="journal article" date="2014" name="Front. Microbiol.">
        <title>High frequency of phylogenetically diverse reductive dehalogenase-homologous genes in deep subseafloor sedimentary metagenomes.</title>
        <authorList>
            <person name="Kawai M."/>
            <person name="Futagami T."/>
            <person name="Toyoda A."/>
            <person name="Takaki Y."/>
            <person name="Nishi S."/>
            <person name="Hori S."/>
            <person name="Arai W."/>
            <person name="Tsubouchi T."/>
            <person name="Morono Y."/>
            <person name="Uchiyama I."/>
            <person name="Ito T."/>
            <person name="Fujiyama A."/>
            <person name="Inagaki F."/>
            <person name="Takami H."/>
        </authorList>
    </citation>
    <scope>NUCLEOTIDE SEQUENCE</scope>
    <source>
        <strain evidence="7">Expedition CK06-06</strain>
    </source>
</reference>
<dbReference type="PANTHER" id="PTHR43065:SF46">
    <property type="entry name" value="C4-DICARBOXYLATE TRANSPORT SENSOR PROTEIN DCTB"/>
    <property type="match status" value="1"/>
</dbReference>
<dbReference type="InterPro" id="IPR005467">
    <property type="entry name" value="His_kinase_dom"/>
</dbReference>
<dbReference type="GO" id="GO:0005524">
    <property type="term" value="F:ATP binding"/>
    <property type="evidence" value="ECO:0007669"/>
    <property type="project" value="UniProtKB-KW"/>
</dbReference>
<keyword evidence="2" id="KW-0547">Nucleotide-binding</keyword>
<gene>
    <name evidence="7" type="ORF">S01H1_35702</name>
</gene>
<dbReference type="PANTHER" id="PTHR43065">
    <property type="entry name" value="SENSOR HISTIDINE KINASE"/>
    <property type="match status" value="1"/>
</dbReference>
<name>X0VPP2_9ZZZZ</name>
<evidence type="ECO:0000256" key="2">
    <source>
        <dbReference type="ARBA" id="ARBA00022741"/>
    </source>
</evidence>
<comment type="caution">
    <text evidence="7">The sequence shown here is derived from an EMBL/GenBank/DDBJ whole genome shotgun (WGS) entry which is preliminary data.</text>
</comment>
<dbReference type="Pfam" id="PF02518">
    <property type="entry name" value="HATPase_c"/>
    <property type="match status" value="1"/>
</dbReference>
<proteinExistence type="predicted"/>
<keyword evidence="1" id="KW-0808">Transferase</keyword>
<accession>X0VPP2</accession>
<feature type="non-terminal residue" evidence="7">
    <location>
        <position position="1"/>
    </location>
</feature>
<feature type="domain" description="Histidine kinase" evidence="6">
    <location>
        <begin position="1"/>
        <end position="60"/>
    </location>
</feature>
<protein>
    <recommendedName>
        <fullName evidence="6">Histidine kinase domain-containing protein</fullName>
    </recommendedName>
</protein>
<organism evidence="7">
    <name type="scientific">marine sediment metagenome</name>
    <dbReference type="NCBI Taxonomy" id="412755"/>
    <lineage>
        <taxon>unclassified sequences</taxon>
        <taxon>metagenomes</taxon>
        <taxon>ecological metagenomes</taxon>
    </lineage>
</organism>
<dbReference type="InterPro" id="IPR004358">
    <property type="entry name" value="Sig_transdc_His_kin-like_C"/>
</dbReference>
<dbReference type="AlphaFoldDB" id="X0VPP2"/>
<evidence type="ECO:0000256" key="1">
    <source>
        <dbReference type="ARBA" id="ARBA00022679"/>
    </source>
</evidence>
<sequence length="60" mass="6679">PKDIIDKIFEPFFTTREVGQGTGLGMSISYRIISDYGGTIEIESEVDKGTTFTLKFPCVE</sequence>
<dbReference type="GO" id="GO:0016301">
    <property type="term" value="F:kinase activity"/>
    <property type="evidence" value="ECO:0007669"/>
    <property type="project" value="UniProtKB-KW"/>
</dbReference>
<keyword evidence="3" id="KW-0418">Kinase</keyword>
<evidence type="ECO:0000256" key="3">
    <source>
        <dbReference type="ARBA" id="ARBA00022777"/>
    </source>
</evidence>
<dbReference type="PRINTS" id="PR00344">
    <property type="entry name" value="BCTRLSENSOR"/>
</dbReference>
<keyword evidence="5" id="KW-0902">Two-component regulatory system</keyword>
<dbReference type="PROSITE" id="PS50109">
    <property type="entry name" value="HIS_KIN"/>
    <property type="match status" value="1"/>
</dbReference>
<dbReference type="InterPro" id="IPR036890">
    <property type="entry name" value="HATPase_C_sf"/>
</dbReference>
<evidence type="ECO:0000313" key="7">
    <source>
        <dbReference type="EMBL" id="GAG13112.1"/>
    </source>
</evidence>
<evidence type="ECO:0000259" key="6">
    <source>
        <dbReference type="PROSITE" id="PS50109"/>
    </source>
</evidence>
<dbReference type="InterPro" id="IPR003594">
    <property type="entry name" value="HATPase_dom"/>
</dbReference>
<dbReference type="SUPFAM" id="SSF55874">
    <property type="entry name" value="ATPase domain of HSP90 chaperone/DNA topoisomerase II/histidine kinase"/>
    <property type="match status" value="1"/>
</dbReference>
<dbReference type="GO" id="GO:0000160">
    <property type="term" value="P:phosphorelay signal transduction system"/>
    <property type="evidence" value="ECO:0007669"/>
    <property type="project" value="UniProtKB-KW"/>
</dbReference>
<evidence type="ECO:0000256" key="5">
    <source>
        <dbReference type="ARBA" id="ARBA00023012"/>
    </source>
</evidence>
<dbReference type="Gene3D" id="3.30.565.10">
    <property type="entry name" value="Histidine kinase-like ATPase, C-terminal domain"/>
    <property type="match status" value="1"/>
</dbReference>
<keyword evidence="4" id="KW-0067">ATP-binding</keyword>
<dbReference type="EMBL" id="BARS01022320">
    <property type="protein sequence ID" value="GAG13112.1"/>
    <property type="molecule type" value="Genomic_DNA"/>
</dbReference>
<evidence type="ECO:0000256" key="4">
    <source>
        <dbReference type="ARBA" id="ARBA00022840"/>
    </source>
</evidence>